<evidence type="ECO:0000313" key="3">
    <source>
        <dbReference type="Proteomes" id="UP000294856"/>
    </source>
</evidence>
<dbReference type="SMART" id="SM00331">
    <property type="entry name" value="PP2C_SIG"/>
    <property type="match status" value="1"/>
</dbReference>
<dbReference type="SMART" id="SM00332">
    <property type="entry name" value="PP2Cc"/>
    <property type="match status" value="1"/>
</dbReference>
<dbReference type="Gene3D" id="3.60.40.10">
    <property type="entry name" value="PPM-type phosphatase domain"/>
    <property type="match status" value="1"/>
</dbReference>
<reference evidence="2 3" key="1">
    <citation type="submission" date="2019-03" db="EMBL/GenBank/DDBJ databases">
        <title>Genomic Encyclopedia of Type Strains, Phase IV (KMG-IV): sequencing the most valuable type-strain genomes for metagenomic binning, comparative biology and taxonomic classification.</title>
        <authorList>
            <person name="Goeker M."/>
        </authorList>
    </citation>
    <scope>NUCLEOTIDE SEQUENCE [LARGE SCALE GENOMIC DNA]</scope>
    <source>
        <strain evidence="2 3">DSM 44684</strain>
    </source>
</reference>
<dbReference type="Proteomes" id="UP000294856">
    <property type="component" value="Unassembled WGS sequence"/>
</dbReference>
<accession>A0A4R1FZA5</accession>
<dbReference type="EMBL" id="SMFR01000001">
    <property type="protein sequence ID" value="TCJ99144.1"/>
    <property type="molecule type" value="Genomic_DNA"/>
</dbReference>
<dbReference type="AlphaFoldDB" id="A0A4R1FZA5"/>
<evidence type="ECO:0000313" key="2">
    <source>
        <dbReference type="EMBL" id="TCJ99144.1"/>
    </source>
</evidence>
<proteinExistence type="predicted"/>
<keyword evidence="3" id="KW-1185">Reference proteome</keyword>
<comment type="caution">
    <text evidence="2">The sequence shown here is derived from an EMBL/GenBank/DDBJ whole genome shotgun (WGS) entry which is preliminary data.</text>
</comment>
<dbReference type="STRING" id="1210063.GCA_001612665_02134"/>
<dbReference type="Pfam" id="PF13672">
    <property type="entry name" value="PP2C_2"/>
    <property type="match status" value="1"/>
</dbReference>
<dbReference type="InterPro" id="IPR001932">
    <property type="entry name" value="PPM-type_phosphatase-like_dom"/>
</dbReference>
<protein>
    <submittedName>
        <fullName evidence="2">Serine/threonine protein phosphatase PrpC</fullName>
    </submittedName>
</protein>
<dbReference type="PROSITE" id="PS51746">
    <property type="entry name" value="PPM_2"/>
    <property type="match status" value="1"/>
</dbReference>
<dbReference type="CDD" id="cd00143">
    <property type="entry name" value="PP2Cc"/>
    <property type="match status" value="1"/>
</dbReference>
<name>A0A4R1FZA5_9NOCA</name>
<evidence type="ECO:0000259" key="1">
    <source>
        <dbReference type="PROSITE" id="PS51746"/>
    </source>
</evidence>
<sequence length="229" mass="24527">MGSDTGNRYSANYDVTYLVEQPLLAVLADGMGDGPGSAAAGRIAVDTFVDHAMRVTEPSPDTLREAVAAAHARVSHVGRELRVLAGCTLTAITAAPQGYWLVQIGDSRVYRWRAGQLELLTTDHTVAWLGAVHGWYPFNSPQAASARYQLTRYIGHGSAPEPDVFSVTMRPGDRYLLCTDGVSDQVGYDYLRTLLSQDTPPTTVVTTLLAACETAGGNDNASAIVIRVD</sequence>
<feature type="domain" description="PPM-type phosphatase" evidence="1">
    <location>
        <begin position="1"/>
        <end position="228"/>
    </location>
</feature>
<organism evidence="2 3">
    <name type="scientific">Nocardia alba</name>
    <dbReference type="NCBI Taxonomy" id="225051"/>
    <lineage>
        <taxon>Bacteria</taxon>
        <taxon>Bacillati</taxon>
        <taxon>Actinomycetota</taxon>
        <taxon>Actinomycetes</taxon>
        <taxon>Mycobacteriales</taxon>
        <taxon>Nocardiaceae</taxon>
        <taxon>Nocardia</taxon>
    </lineage>
</organism>
<dbReference type="SUPFAM" id="SSF81606">
    <property type="entry name" value="PP2C-like"/>
    <property type="match status" value="1"/>
</dbReference>
<gene>
    <name evidence="2" type="ORF">DFR71_0116</name>
</gene>
<dbReference type="InterPro" id="IPR036457">
    <property type="entry name" value="PPM-type-like_dom_sf"/>
</dbReference>